<gene>
    <name evidence="1" type="ORF">IAB71_06530</name>
</gene>
<dbReference type="EMBL" id="DVOO01000016">
    <property type="protein sequence ID" value="HIV25430.1"/>
    <property type="molecule type" value="Genomic_DNA"/>
</dbReference>
<protein>
    <submittedName>
        <fullName evidence="1">SpoIID/LytB domain-containing protein</fullName>
    </submittedName>
</protein>
<dbReference type="InterPro" id="IPR013486">
    <property type="entry name" value="SpoIID/LytB"/>
</dbReference>
<evidence type="ECO:0000313" key="2">
    <source>
        <dbReference type="Proteomes" id="UP000824169"/>
    </source>
</evidence>
<dbReference type="Proteomes" id="UP000824169">
    <property type="component" value="Unassembled WGS sequence"/>
</dbReference>
<dbReference type="GO" id="GO:0030435">
    <property type="term" value="P:sporulation resulting in formation of a cellular spore"/>
    <property type="evidence" value="ECO:0007669"/>
    <property type="project" value="InterPro"/>
</dbReference>
<accession>A0A9D1P3U3</accession>
<dbReference type="AlphaFoldDB" id="A0A9D1P3U3"/>
<reference evidence="1" key="1">
    <citation type="submission" date="2020-10" db="EMBL/GenBank/DDBJ databases">
        <authorList>
            <person name="Gilroy R."/>
        </authorList>
    </citation>
    <scope>NUCLEOTIDE SEQUENCE</scope>
    <source>
        <strain evidence="1">CHK188-20938</strain>
    </source>
</reference>
<proteinExistence type="predicted"/>
<dbReference type="NCBIfam" id="TIGR02669">
    <property type="entry name" value="SpoIID_LytB"/>
    <property type="match status" value="1"/>
</dbReference>
<comment type="caution">
    <text evidence="1">The sequence shown here is derived from an EMBL/GenBank/DDBJ whole genome shotgun (WGS) entry which is preliminary data.</text>
</comment>
<evidence type="ECO:0000313" key="1">
    <source>
        <dbReference type="EMBL" id="HIV25430.1"/>
    </source>
</evidence>
<organism evidence="1 2">
    <name type="scientific">Candidatus Scatomonas pullistercoris</name>
    <dbReference type="NCBI Taxonomy" id="2840920"/>
    <lineage>
        <taxon>Bacteria</taxon>
        <taxon>Bacillati</taxon>
        <taxon>Bacillota</taxon>
        <taxon>Clostridia</taxon>
        <taxon>Lachnospirales</taxon>
        <taxon>Lachnospiraceae</taxon>
        <taxon>Lachnospiraceae incertae sedis</taxon>
        <taxon>Candidatus Scatomonas</taxon>
    </lineage>
</organism>
<name>A0A9D1P3U3_9FIRM</name>
<sequence length="291" mass="32256">MRENLKYFMAAAVLLLFLPFLLTVLLSGKDAVSLHREPDPEMLLPVALYREIPEGDAPREFLRAQAILIRSRLRQAVQNQELLEILEENLKYEQQHRMYPDLLERCAEAADSTEGQVLTVGGSVVEGPYFARGSGTTRDGLEAMGSEAYAWIVSVDSGADIRHPDYIQEICIPAEKAEEILESYLGGETAETEDIFSKLSAAETDRAGYVTEMAVGDTRMSGEKFRSLLSLPSSCFTMEQQGDQILFSCRGEGHGLGMSQYGAAVMAEEGKTAEEILKHYFPNASVEQEQN</sequence>
<reference evidence="1" key="2">
    <citation type="journal article" date="2021" name="PeerJ">
        <title>Extensive microbial diversity within the chicken gut microbiome revealed by metagenomics and culture.</title>
        <authorList>
            <person name="Gilroy R."/>
            <person name="Ravi A."/>
            <person name="Getino M."/>
            <person name="Pursley I."/>
            <person name="Horton D.L."/>
            <person name="Alikhan N.F."/>
            <person name="Baker D."/>
            <person name="Gharbi K."/>
            <person name="Hall N."/>
            <person name="Watson M."/>
            <person name="Adriaenssens E.M."/>
            <person name="Foster-Nyarko E."/>
            <person name="Jarju S."/>
            <person name="Secka A."/>
            <person name="Antonio M."/>
            <person name="Oren A."/>
            <person name="Chaudhuri R.R."/>
            <person name="La Ragione R."/>
            <person name="Hildebrand F."/>
            <person name="Pallen M.J."/>
        </authorList>
    </citation>
    <scope>NUCLEOTIDE SEQUENCE</scope>
    <source>
        <strain evidence="1">CHK188-20938</strain>
    </source>
</reference>